<feature type="compositionally biased region" description="Basic and acidic residues" evidence="5">
    <location>
        <begin position="248"/>
        <end position="258"/>
    </location>
</feature>
<dbReference type="InterPro" id="IPR009057">
    <property type="entry name" value="Homeodomain-like_sf"/>
</dbReference>
<dbReference type="SUPFAM" id="SSF48498">
    <property type="entry name" value="Tetracyclin repressor-like, C-terminal domain"/>
    <property type="match status" value="1"/>
</dbReference>
<evidence type="ECO:0000259" key="6">
    <source>
        <dbReference type="PROSITE" id="PS50977"/>
    </source>
</evidence>
<dbReference type="PROSITE" id="PS50977">
    <property type="entry name" value="HTH_TETR_2"/>
    <property type="match status" value="1"/>
</dbReference>
<feature type="compositionally biased region" description="Basic residues" evidence="5">
    <location>
        <begin position="13"/>
        <end position="22"/>
    </location>
</feature>
<evidence type="ECO:0000256" key="3">
    <source>
        <dbReference type="ARBA" id="ARBA00023163"/>
    </source>
</evidence>
<dbReference type="InterPro" id="IPR036271">
    <property type="entry name" value="Tet_transcr_reg_TetR-rel_C_sf"/>
</dbReference>
<evidence type="ECO:0000256" key="4">
    <source>
        <dbReference type="PROSITE-ProRule" id="PRU00335"/>
    </source>
</evidence>
<dbReference type="Pfam" id="PF17920">
    <property type="entry name" value="TetR_C_16"/>
    <property type="match status" value="1"/>
</dbReference>
<dbReference type="InterPro" id="IPR041678">
    <property type="entry name" value="TetR_C_16"/>
</dbReference>
<dbReference type="InterPro" id="IPR001647">
    <property type="entry name" value="HTH_TetR"/>
</dbReference>
<comment type="caution">
    <text evidence="7">The sequence shown here is derived from an EMBL/GenBank/DDBJ whole genome shotgun (WGS) entry which is preliminary data.</text>
</comment>
<evidence type="ECO:0000256" key="1">
    <source>
        <dbReference type="ARBA" id="ARBA00023015"/>
    </source>
</evidence>
<dbReference type="Gene3D" id="1.10.357.10">
    <property type="entry name" value="Tetracycline Repressor, domain 2"/>
    <property type="match status" value="1"/>
</dbReference>
<organism evidence="7 8">
    <name type="scientific">Streptomyces griseochromogenes</name>
    <dbReference type="NCBI Taxonomy" id="68214"/>
    <lineage>
        <taxon>Bacteria</taxon>
        <taxon>Bacillati</taxon>
        <taxon>Actinomycetota</taxon>
        <taxon>Actinomycetes</taxon>
        <taxon>Kitasatosporales</taxon>
        <taxon>Streptomycetaceae</taxon>
        <taxon>Streptomyces</taxon>
    </lineage>
</organism>
<feature type="region of interest" description="Disordered" evidence="5">
    <location>
        <begin position="1"/>
        <end position="24"/>
    </location>
</feature>
<keyword evidence="2 4" id="KW-0238">DNA-binding</keyword>
<evidence type="ECO:0000256" key="2">
    <source>
        <dbReference type="ARBA" id="ARBA00023125"/>
    </source>
</evidence>
<dbReference type="PANTHER" id="PTHR30055:SF234">
    <property type="entry name" value="HTH-TYPE TRANSCRIPTIONAL REGULATOR BETI"/>
    <property type="match status" value="1"/>
</dbReference>
<dbReference type="InterPro" id="IPR050109">
    <property type="entry name" value="HTH-type_TetR-like_transc_reg"/>
</dbReference>
<keyword evidence="8" id="KW-1185">Reference proteome</keyword>
<name>A0ABS4M4C0_9ACTN</name>
<dbReference type="PANTHER" id="PTHR30055">
    <property type="entry name" value="HTH-TYPE TRANSCRIPTIONAL REGULATOR RUTR"/>
    <property type="match status" value="1"/>
</dbReference>
<evidence type="ECO:0000313" key="7">
    <source>
        <dbReference type="EMBL" id="MBP2054211.1"/>
    </source>
</evidence>
<feature type="domain" description="HTH tetR-type" evidence="6">
    <location>
        <begin position="24"/>
        <end position="84"/>
    </location>
</feature>
<dbReference type="Pfam" id="PF00440">
    <property type="entry name" value="TetR_N"/>
    <property type="match status" value="1"/>
</dbReference>
<accession>A0ABS4M4C0</accession>
<dbReference type="EMBL" id="JAGGLP010000020">
    <property type="protein sequence ID" value="MBP2054211.1"/>
    <property type="molecule type" value="Genomic_DNA"/>
</dbReference>
<protein>
    <submittedName>
        <fullName evidence="7">AcrR family transcriptional regulator</fullName>
    </submittedName>
</protein>
<evidence type="ECO:0000256" key="5">
    <source>
        <dbReference type="SAM" id="MobiDB-lite"/>
    </source>
</evidence>
<dbReference type="Proteomes" id="UP001519309">
    <property type="component" value="Unassembled WGS sequence"/>
</dbReference>
<evidence type="ECO:0000313" key="8">
    <source>
        <dbReference type="Proteomes" id="UP001519309"/>
    </source>
</evidence>
<reference evidence="7 8" key="1">
    <citation type="submission" date="2021-03" db="EMBL/GenBank/DDBJ databases">
        <title>Genomic Encyclopedia of Type Strains, Phase IV (KMG-IV): sequencing the most valuable type-strain genomes for metagenomic binning, comparative biology and taxonomic classification.</title>
        <authorList>
            <person name="Goeker M."/>
        </authorList>
    </citation>
    <scope>NUCLEOTIDE SEQUENCE [LARGE SCALE GENOMIC DNA]</scope>
    <source>
        <strain evidence="7 8">DSM 40499</strain>
    </source>
</reference>
<dbReference type="SUPFAM" id="SSF46689">
    <property type="entry name" value="Homeodomain-like"/>
    <property type="match status" value="1"/>
</dbReference>
<sequence>MTGMQNGEASKAAARRPAHRRSASATRTALRAAAAFRFGKYGYEGTSVRDIAGDVGVDAALVYRYFGSKEALFNDVACTGKMFEPLLEEPVEAIPDWFCALLRGAPREGDFPHPVMSVLRSSGRDEAVGRLRAEFTEVFSQRLAARLGGLDADLRAELLAAWMFGTSLMRTEIRTPALASVPDATLERYLRAGIEVLLDPAPERDDEGTARAGDGGCATTAEHGRCEACDEHGECQEYEVDRAHGAHVRNHEGNRDRAGCPGNCPISRA</sequence>
<feature type="region of interest" description="Disordered" evidence="5">
    <location>
        <begin position="248"/>
        <end position="269"/>
    </location>
</feature>
<keyword evidence="1" id="KW-0805">Transcription regulation</keyword>
<feature type="DNA-binding region" description="H-T-H motif" evidence="4">
    <location>
        <begin position="47"/>
        <end position="66"/>
    </location>
</feature>
<gene>
    <name evidence="7" type="ORF">J2Z21_007214</name>
</gene>
<proteinExistence type="predicted"/>
<keyword evidence="3" id="KW-0804">Transcription</keyword>